<dbReference type="OrthoDB" id="9803824at2"/>
<keyword evidence="4" id="KW-0472">Membrane</keyword>
<organism evidence="6 7">
    <name type="scientific">Candidatus Thiodiazotropha endoloripes</name>
    <dbReference type="NCBI Taxonomy" id="1818881"/>
    <lineage>
        <taxon>Bacteria</taxon>
        <taxon>Pseudomonadati</taxon>
        <taxon>Pseudomonadota</taxon>
        <taxon>Gammaproteobacteria</taxon>
        <taxon>Chromatiales</taxon>
        <taxon>Sedimenticolaceae</taxon>
        <taxon>Candidatus Thiodiazotropha</taxon>
    </lineage>
</organism>
<dbReference type="GO" id="GO:0043709">
    <property type="term" value="P:cell adhesion involved in single-species biofilm formation"/>
    <property type="evidence" value="ECO:0007669"/>
    <property type="project" value="TreeGrafter"/>
</dbReference>
<protein>
    <recommendedName>
        <fullName evidence="2">diguanylate cyclase</fullName>
        <ecNumber evidence="2">2.7.7.65</ecNumber>
    </recommendedName>
</protein>
<dbReference type="Gene3D" id="3.30.70.270">
    <property type="match status" value="1"/>
</dbReference>
<evidence type="ECO:0000313" key="7">
    <source>
        <dbReference type="Proteomes" id="UP000094849"/>
    </source>
</evidence>
<feature type="domain" description="GGDEF" evidence="5">
    <location>
        <begin position="235"/>
        <end position="370"/>
    </location>
</feature>
<dbReference type="STRING" id="1818881.A3196_18810"/>
<dbReference type="GO" id="GO:1902201">
    <property type="term" value="P:negative regulation of bacterial-type flagellum-dependent cell motility"/>
    <property type="evidence" value="ECO:0007669"/>
    <property type="project" value="TreeGrafter"/>
</dbReference>
<keyword evidence="7" id="KW-1185">Reference proteome</keyword>
<comment type="catalytic activity">
    <reaction evidence="3">
        <text>2 GTP = 3',3'-c-di-GMP + 2 diphosphate</text>
        <dbReference type="Rhea" id="RHEA:24898"/>
        <dbReference type="ChEBI" id="CHEBI:33019"/>
        <dbReference type="ChEBI" id="CHEBI:37565"/>
        <dbReference type="ChEBI" id="CHEBI:58805"/>
        <dbReference type="EC" id="2.7.7.65"/>
    </reaction>
</comment>
<dbReference type="RefSeq" id="WP_069015640.1">
    <property type="nucleotide sequence ID" value="NZ_LVJW01000007.1"/>
</dbReference>
<keyword evidence="4" id="KW-1133">Transmembrane helix</keyword>
<feature type="transmembrane region" description="Helical" evidence="4">
    <location>
        <begin position="112"/>
        <end position="130"/>
    </location>
</feature>
<reference evidence="6 7" key="1">
    <citation type="submission" date="2016-03" db="EMBL/GenBank/DDBJ databases">
        <title>Chemosynthetic sulphur-oxidizing symbionts of marine invertebrate animals are capable of nitrogen fixation.</title>
        <authorList>
            <person name="Petersen J.M."/>
            <person name="Kemper A."/>
            <person name="Gruber-Vodicka H."/>
            <person name="Cardini U."/>
            <person name="Geest Mvander."/>
            <person name="Kleiner M."/>
            <person name="Bulgheresi S."/>
            <person name="Fussmann M."/>
            <person name="Herbold C."/>
            <person name="Seah B.K.B."/>
            <person name="Antony C.Paul."/>
            <person name="Liu D."/>
            <person name="Belitz A."/>
            <person name="Weber M."/>
        </authorList>
    </citation>
    <scope>NUCLEOTIDE SEQUENCE [LARGE SCALE GENOMIC DNA]</scope>
    <source>
        <strain evidence="6">G_D</strain>
    </source>
</reference>
<dbReference type="GO" id="GO:0005886">
    <property type="term" value="C:plasma membrane"/>
    <property type="evidence" value="ECO:0007669"/>
    <property type="project" value="TreeGrafter"/>
</dbReference>
<sequence length="370" mass="41561">MRNLTSLRLQAYKDLVLRARGGIIIYLVVWLIPALWVGMQQRTPLIFYANTLLFVVVALARSIHYLRFKKDPSANPNQRYRVLVGLILFSALHWGGVSAWVVYGSPYEELHYPYMIILAAFALGGTAILSISFFTSILYPLLIYVPTISIGLIFFGDEDHMLAVLALFSTIYVIEAARVSRRDYWTAIKSKKEAEERAVQLEKVSATDPLTGLYNRLYFNDHFVEEWSRCSRLQIPLGLLMIDIDHFKSINDRHGHLAGDACLKEVSLALRKKVQRITDTVVRFGGEEFVILLPNTDETAAATIAQSLLHAISEITPTWGEGSSSVNCSIGLACIVPDHHKTRESLLRAADAALYQAKSQGRNRYCAAKL</sequence>
<keyword evidence="4" id="KW-0812">Transmembrane</keyword>
<feature type="transmembrane region" description="Helical" evidence="4">
    <location>
        <begin position="21"/>
        <end position="39"/>
    </location>
</feature>
<dbReference type="NCBIfam" id="TIGR00254">
    <property type="entry name" value="GGDEF"/>
    <property type="match status" value="1"/>
</dbReference>
<feature type="transmembrane region" description="Helical" evidence="4">
    <location>
        <begin position="161"/>
        <end position="179"/>
    </location>
</feature>
<evidence type="ECO:0000259" key="5">
    <source>
        <dbReference type="PROSITE" id="PS50887"/>
    </source>
</evidence>
<dbReference type="InterPro" id="IPR029787">
    <property type="entry name" value="Nucleotide_cyclase"/>
</dbReference>
<name>A0A1E2UHL8_9GAMM</name>
<dbReference type="CDD" id="cd01949">
    <property type="entry name" value="GGDEF"/>
    <property type="match status" value="1"/>
</dbReference>
<dbReference type="InterPro" id="IPR043128">
    <property type="entry name" value="Rev_trsase/Diguanyl_cyclase"/>
</dbReference>
<dbReference type="FunFam" id="3.30.70.270:FF:000001">
    <property type="entry name" value="Diguanylate cyclase domain protein"/>
    <property type="match status" value="1"/>
</dbReference>
<dbReference type="Pfam" id="PF00990">
    <property type="entry name" value="GGDEF"/>
    <property type="match status" value="1"/>
</dbReference>
<comment type="caution">
    <text evidence="6">The sequence shown here is derived from an EMBL/GenBank/DDBJ whole genome shotgun (WGS) entry which is preliminary data.</text>
</comment>
<evidence type="ECO:0000256" key="3">
    <source>
        <dbReference type="ARBA" id="ARBA00034247"/>
    </source>
</evidence>
<dbReference type="SUPFAM" id="SSF55073">
    <property type="entry name" value="Nucleotide cyclase"/>
    <property type="match status" value="1"/>
</dbReference>
<gene>
    <name evidence="6" type="ORF">A3196_18810</name>
</gene>
<dbReference type="GO" id="GO:0052621">
    <property type="term" value="F:diguanylate cyclase activity"/>
    <property type="evidence" value="ECO:0007669"/>
    <property type="project" value="UniProtKB-EC"/>
</dbReference>
<evidence type="ECO:0000256" key="2">
    <source>
        <dbReference type="ARBA" id="ARBA00012528"/>
    </source>
</evidence>
<accession>A0A1E2UHL8</accession>
<evidence type="ECO:0000313" key="6">
    <source>
        <dbReference type="EMBL" id="ODB92828.1"/>
    </source>
</evidence>
<dbReference type="EC" id="2.7.7.65" evidence="2"/>
<dbReference type="PANTHER" id="PTHR45138">
    <property type="entry name" value="REGULATORY COMPONENTS OF SENSORY TRANSDUCTION SYSTEM"/>
    <property type="match status" value="1"/>
</dbReference>
<comment type="cofactor">
    <cofactor evidence="1">
        <name>Mg(2+)</name>
        <dbReference type="ChEBI" id="CHEBI:18420"/>
    </cofactor>
</comment>
<feature type="transmembrane region" description="Helical" evidence="4">
    <location>
        <begin position="45"/>
        <end position="68"/>
    </location>
</feature>
<feature type="transmembrane region" description="Helical" evidence="4">
    <location>
        <begin position="137"/>
        <end position="155"/>
    </location>
</feature>
<dbReference type="PANTHER" id="PTHR45138:SF9">
    <property type="entry name" value="DIGUANYLATE CYCLASE DGCM-RELATED"/>
    <property type="match status" value="1"/>
</dbReference>
<evidence type="ECO:0000256" key="4">
    <source>
        <dbReference type="SAM" id="Phobius"/>
    </source>
</evidence>
<dbReference type="EMBL" id="LVJZ01000005">
    <property type="protein sequence ID" value="ODB92828.1"/>
    <property type="molecule type" value="Genomic_DNA"/>
</dbReference>
<dbReference type="InterPro" id="IPR050469">
    <property type="entry name" value="Diguanylate_Cyclase"/>
</dbReference>
<dbReference type="AlphaFoldDB" id="A0A1E2UHL8"/>
<feature type="transmembrane region" description="Helical" evidence="4">
    <location>
        <begin position="80"/>
        <end position="100"/>
    </location>
</feature>
<dbReference type="SMART" id="SM00267">
    <property type="entry name" value="GGDEF"/>
    <property type="match status" value="1"/>
</dbReference>
<proteinExistence type="predicted"/>
<evidence type="ECO:0000256" key="1">
    <source>
        <dbReference type="ARBA" id="ARBA00001946"/>
    </source>
</evidence>
<dbReference type="InterPro" id="IPR000160">
    <property type="entry name" value="GGDEF_dom"/>
</dbReference>
<dbReference type="Proteomes" id="UP000094849">
    <property type="component" value="Unassembled WGS sequence"/>
</dbReference>
<dbReference type="PROSITE" id="PS50887">
    <property type="entry name" value="GGDEF"/>
    <property type="match status" value="1"/>
</dbReference>